<dbReference type="SUPFAM" id="SSF103506">
    <property type="entry name" value="Mitochondrial carrier"/>
    <property type="match status" value="1"/>
</dbReference>
<keyword evidence="5 6" id="KW-0472">Membrane</keyword>
<comment type="subcellular location">
    <subcellularLocation>
        <location evidence="1">Membrane</location>
        <topology evidence="1">Multi-pass membrane protein</topology>
    </subcellularLocation>
</comment>
<evidence type="ECO:0000256" key="4">
    <source>
        <dbReference type="ARBA" id="ARBA00022737"/>
    </source>
</evidence>
<dbReference type="Gene3D" id="1.50.40.10">
    <property type="entry name" value="Mitochondrial carrier domain"/>
    <property type="match status" value="1"/>
</dbReference>
<name>A0AAV5DYH5_ELECO</name>
<evidence type="ECO:0000256" key="3">
    <source>
        <dbReference type="ARBA" id="ARBA00022692"/>
    </source>
</evidence>
<dbReference type="PROSITE" id="PS50920">
    <property type="entry name" value="SOLCAR"/>
    <property type="match status" value="2"/>
</dbReference>
<comment type="caution">
    <text evidence="8">The sequence shown here is derived from an EMBL/GenBank/DDBJ whole genome shotgun (WGS) entry which is preliminary data.</text>
</comment>
<evidence type="ECO:0000256" key="1">
    <source>
        <dbReference type="ARBA" id="ARBA00004141"/>
    </source>
</evidence>
<evidence type="ECO:0000313" key="8">
    <source>
        <dbReference type="EMBL" id="GJN15346.1"/>
    </source>
</evidence>
<keyword evidence="9" id="KW-1185">Reference proteome</keyword>
<dbReference type="GO" id="GO:0055085">
    <property type="term" value="P:transmembrane transport"/>
    <property type="evidence" value="ECO:0007669"/>
    <property type="project" value="InterPro"/>
</dbReference>
<evidence type="ECO:0008006" key="10">
    <source>
        <dbReference type="Google" id="ProtNLM"/>
    </source>
</evidence>
<reference evidence="8" key="2">
    <citation type="submission" date="2021-12" db="EMBL/GenBank/DDBJ databases">
        <title>Resequencing data analysis of finger millet.</title>
        <authorList>
            <person name="Hatakeyama M."/>
            <person name="Aluri S."/>
            <person name="Balachadran M.T."/>
            <person name="Sivarajan S.R."/>
            <person name="Poveda L."/>
            <person name="Shimizu-Inatsugi R."/>
            <person name="Schlapbach R."/>
            <person name="Sreeman S.M."/>
            <person name="Shimizu K.K."/>
        </authorList>
    </citation>
    <scope>NUCLEOTIDE SEQUENCE</scope>
</reference>
<dbReference type="GO" id="GO:0015748">
    <property type="term" value="P:organophosphate ester transport"/>
    <property type="evidence" value="ECO:0007669"/>
    <property type="project" value="UniProtKB-ARBA"/>
</dbReference>
<dbReference type="InterPro" id="IPR002067">
    <property type="entry name" value="MCP"/>
</dbReference>
<comment type="similarity">
    <text evidence="7">Belongs to the mitochondrial carrier (TC 2.A.29) family.</text>
</comment>
<dbReference type="GO" id="GO:0015711">
    <property type="term" value="P:organic anion transport"/>
    <property type="evidence" value="ECO:0007669"/>
    <property type="project" value="UniProtKB-ARBA"/>
</dbReference>
<dbReference type="PRINTS" id="PR00926">
    <property type="entry name" value="MITOCARRIER"/>
</dbReference>
<dbReference type="AlphaFoldDB" id="A0AAV5DYH5"/>
<keyword evidence="3 6" id="KW-0812">Transmembrane</keyword>
<keyword evidence="4" id="KW-0677">Repeat</keyword>
<accession>A0AAV5DYH5</accession>
<feature type="repeat" description="Solcar" evidence="6">
    <location>
        <begin position="112"/>
        <end position="200"/>
    </location>
</feature>
<protein>
    <recommendedName>
        <fullName evidence="10">Mitochondrial adenine nucleotide transporter ADNT1</fullName>
    </recommendedName>
</protein>
<dbReference type="GO" id="GO:0016020">
    <property type="term" value="C:membrane"/>
    <property type="evidence" value="ECO:0007669"/>
    <property type="project" value="UniProtKB-SubCell"/>
</dbReference>
<feature type="repeat" description="Solcar" evidence="6">
    <location>
        <begin position="215"/>
        <end position="314"/>
    </location>
</feature>
<dbReference type="EMBL" id="BQKI01000071">
    <property type="protein sequence ID" value="GJN15346.1"/>
    <property type="molecule type" value="Genomic_DNA"/>
</dbReference>
<evidence type="ECO:0000256" key="7">
    <source>
        <dbReference type="RuleBase" id="RU000488"/>
    </source>
</evidence>
<sequence>MASEDVVGKTRGDTAVTTIVNLAEEAKRAREDVKGPGHQLLTICKSLVAGGVAGGVSRTAVAPLERLKILLQVQNPHSIKYNGTVQGLQYIWRTEGEFCGFIANKLGKDAQLTPLLRLGAGACAGIIAMSATYPMDMVRGRITVQTDKSPYQYRGMFHALGTVYREEGFRALYRGWLPSVIGVVPYVGLNFAVYESLKDWLLQKNPFGLADDNELHVVTRLGCGAIAGTIGQTVAYPLDVIRRRMQMVGWNHADSIITGQSKEALQYNGMIDAFRKTVRHEGVGALYKGLVPNSVKVVPSIAIAFVTYEVVKDVLGVEMRISD</sequence>
<gene>
    <name evidence="8" type="primary">gb02248</name>
    <name evidence="8" type="ORF">PR202_gb02248</name>
</gene>
<dbReference type="Proteomes" id="UP001054889">
    <property type="component" value="Unassembled WGS sequence"/>
</dbReference>
<dbReference type="InterPro" id="IPR023395">
    <property type="entry name" value="MCP_dom_sf"/>
</dbReference>
<dbReference type="InterPro" id="IPR018108">
    <property type="entry name" value="MCP_transmembrane"/>
</dbReference>
<reference evidence="8" key="1">
    <citation type="journal article" date="2018" name="DNA Res.">
        <title>Multiple hybrid de novo genome assembly of finger millet, an orphan allotetraploid crop.</title>
        <authorList>
            <person name="Hatakeyama M."/>
            <person name="Aluri S."/>
            <person name="Balachadran M.T."/>
            <person name="Sivarajan S.R."/>
            <person name="Patrignani A."/>
            <person name="Gruter S."/>
            <person name="Poveda L."/>
            <person name="Shimizu-Inatsugi R."/>
            <person name="Baeten J."/>
            <person name="Francoijs K.J."/>
            <person name="Nataraja K.N."/>
            <person name="Reddy Y.A.N."/>
            <person name="Phadnis S."/>
            <person name="Ravikumar R.L."/>
            <person name="Schlapbach R."/>
            <person name="Sreeman S.M."/>
            <person name="Shimizu K.K."/>
        </authorList>
    </citation>
    <scope>NUCLEOTIDE SEQUENCE</scope>
</reference>
<evidence type="ECO:0000256" key="2">
    <source>
        <dbReference type="ARBA" id="ARBA00022448"/>
    </source>
</evidence>
<dbReference type="PANTHER" id="PTHR24089">
    <property type="entry name" value="SOLUTE CARRIER FAMILY 25"/>
    <property type="match status" value="1"/>
</dbReference>
<evidence type="ECO:0000313" key="9">
    <source>
        <dbReference type="Proteomes" id="UP001054889"/>
    </source>
</evidence>
<proteinExistence type="inferred from homology"/>
<evidence type="ECO:0000256" key="5">
    <source>
        <dbReference type="ARBA" id="ARBA00023136"/>
    </source>
</evidence>
<dbReference type="Pfam" id="PF00153">
    <property type="entry name" value="Mito_carr"/>
    <property type="match status" value="3"/>
</dbReference>
<organism evidence="8 9">
    <name type="scientific">Eleusine coracana subsp. coracana</name>
    <dbReference type="NCBI Taxonomy" id="191504"/>
    <lineage>
        <taxon>Eukaryota</taxon>
        <taxon>Viridiplantae</taxon>
        <taxon>Streptophyta</taxon>
        <taxon>Embryophyta</taxon>
        <taxon>Tracheophyta</taxon>
        <taxon>Spermatophyta</taxon>
        <taxon>Magnoliopsida</taxon>
        <taxon>Liliopsida</taxon>
        <taxon>Poales</taxon>
        <taxon>Poaceae</taxon>
        <taxon>PACMAD clade</taxon>
        <taxon>Chloridoideae</taxon>
        <taxon>Cynodonteae</taxon>
        <taxon>Eleusininae</taxon>
        <taxon>Eleusine</taxon>
    </lineage>
</organism>
<evidence type="ECO:0000256" key="6">
    <source>
        <dbReference type="PROSITE-ProRule" id="PRU00282"/>
    </source>
</evidence>
<keyword evidence="2 7" id="KW-0813">Transport</keyword>